<keyword evidence="8" id="KW-0238">DNA-binding</keyword>
<evidence type="ECO:0000256" key="6">
    <source>
        <dbReference type="ARBA" id="ARBA00022833"/>
    </source>
</evidence>
<dbReference type="GO" id="GO:0000978">
    <property type="term" value="F:RNA polymerase II cis-regulatory region sequence-specific DNA binding"/>
    <property type="evidence" value="ECO:0007669"/>
    <property type="project" value="TreeGrafter"/>
</dbReference>
<evidence type="ECO:0000259" key="13">
    <source>
        <dbReference type="PROSITE" id="PS50157"/>
    </source>
</evidence>
<dbReference type="FunFam" id="3.30.160.60:FF:000446">
    <property type="entry name" value="Zinc finger protein"/>
    <property type="match status" value="1"/>
</dbReference>
<feature type="domain" description="C2H2-type" evidence="13">
    <location>
        <begin position="660"/>
        <end position="687"/>
    </location>
</feature>
<evidence type="ECO:0000256" key="1">
    <source>
        <dbReference type="ARBA" id="ARBA00004123"/>
    </source>
</evidence>
<dbReference type="Pfam" id="PF13912">
    <property type="entry name" value="zf-C2H2_6"/>
    <property type="match status" value="1"/>
</dbReference>
<feature type="domain" description="C2H2-type" evidence="13">
    <location>
        <begin position="603"/>
        <end position="630"/>
    </location>
</feature>
<dbReference type="Proteomes" id="UP000791440">
    <property type="component" value="Unassembled WGS sequence"/>
</dbReference>
<sequence length="735" mass="84979">MSNFKCCSACLVTDVKLFYLSTKPTSKSICTLGQIFSRFLGIPTFEKYSYVCFECARLVCKFQEFKLRCRKAQFILSTLVEDDPDITEEIFKNVDRKILKLSSKLSFSSMILTNTEFDNEKESKEIASVESIDTNIHSTHNSEINQTIDEVQNCQSNNGLNKNDVTIVRSNIQTEENENTHNKQTAEITQDYDCGDEFEMIEEYLESEEESVYSDICESSKENNGDSKSVITTKENNKVSKATEFTNDDNSSDTSISMKENNKVFKINKPTKAKKKINTRKRKISDNINKEDTCDSSDFEPLKLKDSKKESSKKKYNEFDIKFYEDFGTVVLLTPEEAKKEMLLRKESYNYNVCPHKCDLCYRGFEYETAYKNHLKKHTDAYGTFECDLCHFRYPAKRFLSRHILTCHKRKFICKLCPYICFNFGQATNHVRLHKGKTYPCNACDMVFSMPNSLLMHKRVKHQLECVCEFCGDTFATSSGLRFHKNKVHKLEINKKQGPNCEECDVHFATEMAWKKHMVLKHRVSNGCKHCGEMFTNEEDLKSHLKIHARKQTFRTIPPTFPVDCNHCNKTLSDSGEFKSHMTSEHPESYAVKMLNHGKEKRFVCETCGKAFRLRCLLLSHQRVHTGERPFACAECGARFARAQALSLHRAAAHRRARRLACRLCGQSFAARSAHNKRMKIHLNIRPHKCSVCEKAFVSPSDLKRHVDRVHNKVSLPKKNKTKGKENTEQEEYLL</sequence>
<feature type="domain" description="C2H2-type" evidence="13">
    <location>
        <begin position="356"/>
        <end position="383"/>
    </location>
</feature>
<feature type="region of interest" description="Disordered" evidence="12">
    <location>
        <begin position="713"/>
        <end position="735"/>
    </location>
</feature>
<evidence type="ECO:0000256" key="8">
    <source>
        <dbReference type="ARBA" id="ARBA00023125"/>
    </source>
</evidence>
<name>A0A921YK79_MANSE</name>
<gene>
    <name evidence="14" type="ORF">O3G_MSEX001520</name>
</gene>
<keyword evidence="9" id="KW-0804">Transcription</keyword>
<keyword evidence="10" id="KW-0539">Nucleus</keyword>
<evidence type="ECO:0000256" key="10">
    <source>
        <dbReference type="ARBA" id="ARBA00023242"/>
    </source>
</evidence>
<dbReference type="InterPro" id="IPR013087">
    <property type="entry name" value="Znf_C2H2_type"/>
</dbReference>
<dbReference type="FunFam" id="3.30.160.60:FF:000478">
    <property type="entry name" value="Zinc finger protein 133"/>
    <property type="match status" value="1"/>
</dbReference>
<dbReference type="GO" id="GO:0008270">
    <property type="term" value="F:zinc ion binding"/>
    <property type="evidence" value="ECO:0007669"/>
    <property type="project" value="UniProtKB-KW"/>
</dbReference>
<evidence type="ECO:0000256" key="7">
    <source>
        <dbReference type="ARBA" id="ARBA00023015"/>
    </source>
</evidence>
<reference evidence="14" key="1">
    <citation type="journal article" date="2016" name="Insect Biochem. Mol. Biol.">
        <title>Multifaceted biological insights from a draft genome sequence of the tobacco hornworm moth, Manduca sexta.</title>
        <authorList>
            <person name="Kanost M.R."/>
            <person name="Arrese E.L."/>
            <person name="Cao X."/>
            <person name="Chen Y.R."/>
            <person name="Chellapilla S."/>
            <person name="Goldsmith M.R."/>
            <person name="Grosse-Wilde E."/>
            <person name="Heckel D.G."/>
            <person name="Herndon N."/>
            <person name="Jiang H."/>
            <person name="Papanicolaou A."/>
            <person name="Qu J."/>
            <person name="Soulages J.L."/>
            <person name="Vogel H."/>
            <person name="Walters J."/>
            <person name="Waterhouse R.M."/>
            <person name="Ahn S.J."/>
            <person name="Almeida F.C."/>
            <person name="An C."/>
            <person name="Aqrawi P."/>
            <person name="Bretschneider A."/>
            <person name="Bryant W.B."/>
            <person name="Bucks S."/>
            <person name="Chao H."/>
            <person name="Chevignon G."/>
            <person name="Christen J.M."/>
            <person name="Clarke D.F."/>
            <person name="Dittmer N.T."/>
            <person name="Ferguson L.C.F."/>
            <person name="Garavelou S."/>
            <person name="Gordon K.H.J."/>
            <person name="Gunaratna R.T."/>
            <person name="Han Y."/>
            <person name="Hauser F."/>
            <person name="He Y."/>
            <person name="Heidel-Fischer H."/>
            <person name="Hirsh A."/>
            <person name="Hu Y."/>
            <person name="Jiang H."/>
            <person name="Kalra D."/>
            <person name="Klinner C."/>
            <person name="Konig C."/>
            <person name="Kovar C."/>
            <person name="Kroll A.R."/>
            <person name="Kuwar S.S."/>
            <person name="Lee S.L."/>
            <person name="Lehman R."/>
            <person name="Li K."/>
            <person name="Li Z."/>
            <person name="Liang H."/>
            <person name="Lovelace S."/>
            <person name="Lu Z."/>
            <person name="Mansfield J.H."/>
            <person name="McCulloch K.J."/>
            <person name="Mathew T."/>
            <person name="Morton B."/>
            <person name="Muzny D.M."/>
            <person name="Neunemann D."/>
            <person name="Ongeri F."/>
            <person name="Pauchet Y."/>
            <person name="Pu L.L."/>
            <person name="Pyrousis I."/>
            <person name="Rao X.J."/>
            <person name="Redding A."/>
            <person name="Roesel C."/>
            <person name="Sanchez-Gracia A."/>
            <person name="Schaack S."/>
            <person name="Shukla A."/>
            <person name="Tetreau G."/>
            <person name="Wang Y."/>
            <person name="Xiong G.H."/>
            <person name="Traut W."/>
            <person name="Walsh T.K."/>
            <person name="Worley K.C."/>
            <person name="Wu D."/>
            <person name="Wu W."/>
            <person name="Wu Y.Q."/>
            <person name="Zhang X."/>
            <person name="Zou Z."/>
            <person name="Zucker H."/>
            <person name="Briscoe A.D."/>
            <person name="Burmester T."/>
            <person name="Clem R.J."/>
            <person name="Feyereisen R."/>
            <person name="Grimmelikhuijzen C.J.P."/>
            <person name="Hamodrakas S.J."/>
            <person name="Hansson B.S."/>
            <person name="Huguet E."/>
            <person name="Jermiin L.S."/>
            <person name="Lan Q."/>
            <person name="Lehman H.K."/>
            <person name="Lorenzen M."/>
            <person name="Merzendorfer H."/>
            <person name="Michalopoulos I."/>
            <person name="Morton D.B."/>
            <person name="Muthukrishnan S."/>
            <person name="Oakeshott J.G."/>
            <person name="Palmer W."/>
            <person name="Park Y."/>
            <person name="Passarelli A.L."/>
            <person name="Rozas J."/>
            <person name="Schwartz L.M."/>
            <person name="Smith W."/>
            <person name="Southgate A."/>
            <person name="Vilcinskas A."/>
            <person name="Vogt R."/>
            <person name="Wang P."/>
            <person name="Werren J."/>
            <person name="Yu X.Q."/>
            <person name="Zhou J.J."/>
            <person name="Brown S.J."/>
            <person name="Scherer S.E."/>
            <person name="Richards S."/>
            <person name="Blissard G.W."/>
        </authorList>
    </citation>
    <scope>NUCLEOTIDE SEQUENCE</scope>
</reference>
<dbReference type="PROSITE" id="PS50157">
    <property type="entry name" value="ZINC_FINGER_C2H2_2"/>
    <property type="match status" value="8"/>
</dbReference>
<dbReference type="PROSITE" id="PS00028">
    <property type="entry name" value="ZINC_FINGER_C2H2_1"/>
    <property type="match status" value="8"/>
</dbReference>
<feature type="domain" description="C2H2-type" evidence="13">
    <location>
        <begin position="631"/>
        <end position="659"/>
    </location>
</feature>
<comment type="caution">
    <text evidence="14">The sequence shown here is derived from an EMBL/GenBank/DDBJ whole genome shotgun (WGS) entry which is preliminary data.</text>
</comment>
<evidence type="ECO:0000313" key="14">
    <source>
        <dbReference type="EMBL" id="KAG6440745.1"/>
    </source>
</evidence>
<feature type="domain" description="C2H2-type" evidence="13">
    <location>
        <begin position="466"/>
        <end position="494"/>
    </location>
</feature>
<dbReference type="EMBL" id="JH668282">
    <property type="protein sequence ID" value="KAG6440745.1"/>
    <property type="molecule type" value="Genomic_DNA"/>
</dbReference>
<evidence type="ECO:0000256" key="11">
    <source>
        <dbReference type="PROSITE-ProRule" id="PRU00042"/>
    </source>
</evidence>
<dbReference type="AlphaFoldDB" id="A0A921YK79"/>
<evidence type="ECO:0000256" key="5">
    <source>
        <dbReference type="ARBA" id="ARBA00022771"/>
    </source>
</evidence>
<keyword evidence="7" id="KW-0805">Transcription regulation</keyword>
<keyword evidence="5 11" id="KW-0863">Zinc-finger</keyword>
<dbReference type="Pfam" id="PF00096">
    <property type="entry name" value="zf-C2H2"/>
    <property type="match status" value="3"/>
</dbReference>
<keyword evidence="3" id="KW-0479">Metal-binding</keyword>
<feature type="domain" description="C2H2-type" evidence="13">
    <location>
        <begin position="688"/>
        <end position="711"/>
    </location>
</feature>
<keyword evidence="4" id="KW-0677">Repeat</keyword>
<keyword evidence="15" id="KW-1185">Reference proteome</keyword>
<protein>
    <recommendedName>
        <fullName evidence="13">C2H2-type domain-containing protein</fullName>
    </recommendedName>
</protein>
<evidence type="ECO:0000256" key="9">
    <source>
        <dbReference type="ARBA" id="ARBA00023163"/>
    </source>
</evidence>
<dbReference type="PANTHER" id="PTHR24393:SF15">
    <property type="entry name" value="IP01243P-RELATED"/>
    <property type="match status" value="1"/>
</dbReference>
<dbReference type="SMART" id="SM00355">
    <property type="entry name" value="ZnF_C2H2"/>
    <property type="match status" value="12"/>
</dbReference>
<feature type="domain" description="C2H2-type" evidence="13">
    <location>
        <begin position="526"/>
        <end position="553"/>
    </location>
</feature>
<dbReference type="GO" id="GO:0001228">
    <property type="term" value="F:DNA-binding transcription activator activity, RNA polymerase II-specific"/>
    <property type="evidence" value="ECO:0007669"/>
    <property type="project" value="TreeGrafter"/>
</dbReference>
<evidence type="ECO:0000256" key="2">
    <source>
        <dbReference type="ARBA" id="ARBA00006991"/>
    </source>
</evidence>
<evidence type="ECO:0000313" key="15">
    <source>
        <dbReference type="Proteomes" id="UP000791440"/>
    </source>
</evidence>
<dbReference type="FunFam" id="3.30.160.60:FF:000340">
    <property type="entry name" value="zinc finger protein 473 isoform X1"/>
    <property type="match status" value="1"/>
</dbReference>
<accession>A0A921YK79</accession>
<dbReference type="GO" id="GO:0005634">
    <property type="term" value="C:nucleus"/>
    <property type="evidence" value="ECO:0007669"/>
    <property type="project" value="TreeGrafter"/>
</dbReference>
<feature type="domain" description="C2H2-type" evidence="13">
    <location>
        <begin position="439"/>
        <end position="465"/>
    </location>
</feature>
<dbReference type="PANTHER" id="PTHR24393">
    <property type="entry name" value="ZINC FINGER PROTEIN"/>
    <property type="match status" value="1"/>
</dbReference>
<organism evidence="14 15">
    <name type="scientific">Manduca sexta</name>
    <name type="common">Tobacco hawkmoth</name>
    <name type="synonym">Tobacco hornworm</name>
    <dbReference type="NCBI Taxonomy" id="7130"/>
    <lineage>
        <taxon>Eukaryota</taxon>
        <taxon>Metazoa</taxon>
        <taxon>Ecdysozoa</taxon>
        <taxon>Arthropoda</taxon>
        <taxon>Hexapoda</taxon>
        <taxon>Insecta</taxon>
        <taxon>Pterygota</taxon>
        <taxon>Neoptera</taxon>
        <taxon>Endopterygota</taxon>
        <taxon>Lepidoptera</taxon>
        <taxon>Glossata</taxon>
        <taxon>Ditrysia</taxon>
        <taxon>Bombycoidea</taxon>
        <taxon>Sphingidae</taxon>
        <taxon>Sphinginae</taxon>
        <taxon>Sphingini</taxon>
        <taxon>Manduca</taxon>
    </lineage>
</organism>
<comment type="similarity">
    <text evidence="2">Belongs to the krueppel C2H2-type zinc-finger protein family.</text>
</comment>
<evidence type="ECO:0000256" key="4">
    <source>
        <dbReference type="ARBA" id="ARBA00022737"/>
    </source>
</evidence>
<proteinExistence type="inferred from homology"/>
<evidence type="ECO:0000256" key="3">
    <source>
        <dbReference type="ARBA" id="ARBA00022723"/>
    </source>
</evidence>
<comment type="subcellular location">
    <subcellularLocation>
        <location evidence="1">Nucleus</location>
    </subcellularLocation>
</comment>
<evidence type="ECO:0000256" key="12">
    <source>
        <dbReference type="SAM" id="MobiDB-lite"/>
    </source>
</evidence>
<keyword evidence="6" id="KW-0862">Zinc</keyword>
<reference evidence="14" key="2">
    <citation type="submission" date="2020-12" db="EMBL/GenBank/DDBJ databases">
        <authorList>
            <person name="Kanost M."/>
        </authorList>
    </citation>
    <scope>NUCLEOTIDE SEQUENCE</scope>
</reference>